<evidence type="ECO:0000313" key="1">
    <source>
        <dbReference type="EMBL" id="KIK61895.1"/>
    </source>
</evidence>
<gene>
    <name evidence="1" type="ORF">GYMLUDRAFT_42311</name>
</gene>
<name>A0A0D0BDT1_9AGAR</name>
<accession>A0A0D0BDT1</accession>
<protein>
    <submittedName>
        <fullName evidence="1">Uncharacterized protein</fullName>
    </submittedName>
</protein>
<reference evidence="1 2" key="1">
    <citation type="submission" date="2014-04" db="EMBL/GenBank/DDBJ databases">
        <title>Evolutionary Origins and Diversification of the Mycorrhizal Mutualists.</title>
        <authorList>
            <consortium name="DOE Joint Genome Institute"/>
            <consortium name="Mycorrhizal Genomics Consortium"/>
            <person name="Kohler A."/>
            <person name="Kuo A."/>
            <person name="Nagy L.G."/>
            <person name="Floudas D."/>
            <person name="Copeland A."/>
            <person name="Barry K.W."/>
            <person name="Cichocki N."/>
            <person name="Veneault-Fourrey C."/>
            <person name="LaButti K."/>
            <person name="Lindquist E.A."/>
            <person name="Lipzen A."/>
            <person name="Lundell T."/>
            <person name="Morin E."/>
            <person name="Murat C."/>
            <person name="Riley R."/>
            <person name="Ohm R."/>
            <person name="Sun H."/>
            <person name="Tunlid A."/>
            <person name="Henrissat B."/>
            <person name="Grigoriev I.V."/>
            <person name="Hibbett D.S."/>
            <person name="Martin F."/>
        </authorList>
    </citation>
    <scope>NUCLEOTIDE SEQUENCE [LARGE SCALE GENOMIC DNA]</scope>
    <source>
        <strain evidence="1 2">FD-317 M1</strain>
    </source>
</reference>
<dbReference type="AlphaFoldDB" id="A0A0D0BDT1"/>
<dbReference type="Proteomes" id="UP000053593">
    <property type="component" value="Unassembled WGS sequence"/>
</dbReference>
<evidence type="ECO:0000313" key="2">
    <source>
        <dbReference type="Proteomes" id="UP000053593"/>
    </source>
</evidence>
<organism evidence="1 2">
    <name type="scientific">Collybiopsis luxurians FD-317 M1</name>
    <dbReference type="NCBI Taxonomy" id="944289"/>
    <lineage>
        <taxon>Eukaryota</taxon>
        <taxon>Fungi</taxon>
        <taxon>Dikarya</taxon>
        <taxon>Basidiomycota</taxon>
        <taxon>Agaricomycotina</taxon>
        <taxon>Agaricomycetes</taxon>
        <taxon>Agaricomycetidae</taxon>
        <taxon>Agaricales</taxon>
        <taxon>Marasmiineae</taxon>
        <taxon>Omphalotaceae</taxon>
        <taxon>Collybiopsis</taxon>
        <taxon>Collybiopsis luxurians</taxon>
    </lineage>
</organism>
<proteinExistence type="predicted"/>
<sequence length="92" mass="10368">MSTLASWISSPTRRAHHLHSPLSIHIHWGKYLSAPHTNLLPISQRSGLTQTKKNFLEPHRGSGQPGRKVPRVYSIILKPNRSISRKKEGKAC</sequence>
<dbReference type="EMBL" id="KN834769">
    <property type="protein sequence ID" value="KIK61895.1"/>
    <property type="molecule type" value="Genomic_DNA"/>
</dbReference>
<dbReference type="HOGENOM" id="CLU_2413471_0_0_1"/>
<keyword evidence="2" id="KW-1185">Reference proteome</keyword>